<evidence type="ECO:0000313" key="1">
    <source>
        <dbReference type="EMBL" id="SDG17101.1"/>
    </source>
</evidence>
<dbReference type="OrthoDB" id="1263265at2"/>
<proteinExistence type="predicted"/>
<organism evidence="1 2">
    <name type="scientific">Limimonas halophila</name>
    <dbReference type="NCBI Taxonomy" id="1082479"/>
    <lineage>
        <taxon>Bacteria</taxon>
        <taxon>Pseudomonadati</taxon>
        <taxon>Pseudomonadota</taxon>
        <taxon>Alphaproteobacteria</taxon>
        <taxon>Rhodospirillales</taxon>
        <taxon>Rhodovibrionaceae</taxon>
        <taxon>Limimonas</taxon>
    </lineage>
</organism>
<evidence type="ECO:0000313" key="2">
    <source>
        <dbReference type="Proteomes" id="UP000199415"/>
    </source>
</evidence>
<dbReference type="Pfam" id="PF04325">
    <property type="entry name" value="DUF465"/>
    <property type="match status" value="1"/>
</dbReference>
<evidence type="ECO:0008006" key="3">
    <source>
        <dbReference type="Google" id="ProtNLM"/>
    </source>
</evidence>
<dbReference type="STRING" id="1082479.SAMN05216241_10694"/>
<sequence>MTHTPHELADEFPEHTQRIHDLKVSDDHFAKLADDYHEVNRQVHRMETDMEPVSDEVLEEARKKRLALKDEIAAYLREHG</sequence>
<accession>A0A1G7S2B8</accession>
<protein>
    <recommendedName>
        <fullName evidence="3">GTP-binding protein</fullName>
    </recommendedName>
</protein>
<name>A0A1G7S2B8_9PROT</name>
<dbReference type="EMBL" id="FNCE01000006">
    <property type="protein sequence ID" value="SDG17101.1"/>
    <property type="molecule type" value="Genomic_DNA"/>
</dbReference>
<keyword evidence="2" id="KW-1185">Reference proteome</keyword>
<dbReference type="Proteomes" id="UP000199415">
    <property type="component" value="Unassembled WGS sequence"/>
</dbReference>
<dbReference type="InterPro" id="IPR038444">
    <property type="entry name" value="DUF465_sf"/>
</dbReference>
<dbReference type="RefSeq" id="WP_090020096.1">
    <property type="nucleotide sequence ID" value="NZ_FNCE01000006.1"/>
</dbReference>
<gene>
    <name evidence="1" type="ORF">SAMN05216241_10694</name>
</gene>
<dbReference type="Gene3D" id="6.10.280.50">
    <property type="match status" value="1"/>
</dbReference>
<dbReference type="InterPro" id="IPR007420">
    <property type="entry name" value="DUF465"/>
</dbReference>
<dbReference type="AlphaFoldDB" id="A0A1G7S2B8"/>
<reference evidence="1 2" key="1">
    <citation type="submission" date="2016-10" db="EMBL/GenBank/DDBJ databases">
        <authorList>
            <person name="de Groot N.N."/>
        </authorList>
    </citation>
    <scope>NUCLEOTIDE SEQUENCE [LARGE SCALE GENOMIC DNA]</scope>
    <source>
        <strain evidence="1 2">DSM 25584</strain>
    </source>
</reference>